<evidence type="ECO:0000256" key="4">
    <source>
        <dbReference type="PIRSR" id="PIRSR613078-2"/>
    </source>
</evidence>
<dbReference type="InterPro" id="IPR001345">
    <property type="entry name" value="PG/BPGM_mutase_AS"/>
</dbReference>
<dbReference type="InterPro" id="IPR051695">
    <property type="entry name" value="Phosphoglycerate_Mutase"/>
</dbReference>
<evidence type="ECO:0000313" key="5">
    <source>
        <dbReference type="EMBL" id="KEZ87879.1"/>
    </source>
</evidence>
<dbReference type="GO" id="GO:0043755">
    <property type="term" value="F:alpha-ribazole phosphatase activity"/>
    <property type="evidence" value="ECO:0007669"/>
    <property type="project" value="UniProtKB-UniRule"/>
</dbReference>
<dbReference type="Pfam" id="PF00300">
    <property type="entry name" value="His_Phos_1"/>
    <property type="match status" value="1"/>
</dbReference>
<dbReference type="EC" id="3.1.3.73" evidence="2"/>
<dbReference type="EMBL" id="JPMD01000007">
    <property type="protein sequence ID" value="KEZ87879.1"/>
    <property type="molecule type" value="Genomic_DNA"/>
</dbReference>
<dbReference type="GO" id="GO:0043456">
    <property type="term" value="P:regulation of pentose-phosphate shunt"/>
    <property type="evidence" value="ECO:0007669"/>
    <property type="project" value="TreeGrafter"/>
</dbReference>
<comment type="caution">
    <text evidence="5">The sequence shown here is derived from an EMBL/GenBank/DDBJ whole genome shotgun (WGS) entry which is preliminary data.</text>
</comment>
<name>A0A084JFZ5_9CLOT</name>
<dbReference type="GO" id="GO:0045820">
    <property type="term" value="P:negative regulation of glycolytic process"/>
    <property type="evidence" value="ECO:0007669"/>
    <property type="project" value="TreeGrafter"/>
</dbReference>
<evidence type="ECO:0000256" key="1">
    <source>
        <dbReference type="ARBA" id="ARBA00022801"/>
    </source>
</evidence>
<dbReference type="InterPro" id="IPR013078">
    <property type="entry name" value="His_Pase_superF_clade-1"/>
</dbReference>
<feature type="binding site" evidence="4">
    <location>
        <begin position="7"/>
        <end position="14"/>
    </location>
    <ligand>
        <name>substrate</name>
    </ligand>
</feature>
<evidence type="ECO:0000256" key="2">
    <source>
        <dbReference type="NCBIfam" id="TIGR03162"/>
    </source>
</evidence>
<feature type="active site" description="Tele-phosphohistidine intermediate" evidence="3">
    <location>
        <position position="8"/>
    </location>
</feature>
<dbReference type="GO" id="GO:0005829">
    <property type="term" value="C:cytosol"/>
    <property type="evidence" value="ECO:0007669"/>
    <property type="project" value="TreeGrafter"/>
</dbReference>
<keyword evidence="1" id="KW-0378">Hydrolase</keyword>
<evidence type="ECO:0000313" key="6">
    <source>
        <dbReference type="Proteomes" id="UP000028542"/>
    </source>
</evidence>
<dbReference type="PIRSF" id="PIRSF000709">
    <property type="entry name" value="6PFK_2-Ptase"/>
    <property type="match status" value="1"/>
</dbReference>
<feature type="binding site" evidence="4">
    <location>
        <position position="57"/>
    </location>
    <ligand>
        <name>substrate</name>
    </ligand>
</feature>
<dbReference type="PANTHER" id="PTHR46517">
    <property type="entry name" value="FRUCTOSE-2,6-BISPHOSPHATASE TIGAR"/>
    <property type="match status" value="1"/>
</dbReference>
<dbReference type="GO" id="GO:0009236">
    <property type="term" value="P:cobalamin biosynthetic process"/>
    <property type="evidence" value="ECO:0007669"/>
    <property type="project" value="UniProtKB-UniRule"/>
</dbReference>
<dbReference type="STRING" id="318464.IO99_04170"/>
<dbReference type="PROSITE" id="PS00175">
    <property type="entry name" value="PG_MUTASE"/>
    <property type="match status" value="1"/>
</dbReference>
<dbReference type="InterPro" id="IPR029033">
    <property type="entry name" value="His_PPase_superfam"/>
</dbReference>
<dbReference type="Gene3D" id="3.40.50.1240">
    <property type="entry name" value="Phosphoglycerate mutase-like"/>
    <property type="match status" value="1"/>
</dbReference>
<feature type="active site" description="Proton donor/acceptor" evidence="3">
    <location>
        <position position="79"/>
    </location>
</feature>
<dbReference type="SMART" id="SM00855">
    <property type="entry name" value="PGAM"/>
    <property type="match status" value="1"/>
</dbReference>
<gene>
    <name evidence="5" type="ORF">IO99_04170</name>
</gene>
<keyword evidence="6" id="KW-1185">Reference proteome</keyword>
<evidence type="ECO:0000256" key="3">
    <source>
        <dbReference type="PIRSR" id="PIRSR613078-1"/>
    </source>
</evidence>
<dbReference type="SUPFAM" id="SSF53254">
    <property type="entry name" value="Phosphoglycerate mutase-like"/>
    <property type="match status" value="1"/>
</dbReference>
<dbReference type="AlphaFoldDB" id="A0A084JFZ5"/>
<sequence length="195" mass="23163">MKIYIVRHGETEENIKKTYYGDIDCELTEKGIKQAELVGEKLKHINFDKVFCSEKKRAKETLKKIYEGEGVKVDSRLNERNFGIFEGKNYKQLQDSFKLEYDTWTNDWKEYSIEKGESFIEVYNRVKSFMEELKKESVENILICTHGGIIRTIYTYILEGSLDNYWRFNSKNADLSIIKLEYGYFYIDSIIPVEF</sequence>
<proteinExistence type="predicted"/>
<dbReference type="InterPro" id="IPR017578">
    <property type="entry name" value="Ribazole_CobC"/>
</dbReference>
<accession>A0A084JFZ5</accession>
<protein>
    <recommendedName>
        <fullName evidence="2">Alpha-ribazole phosphatase</fullName>
        <ecNumber evidence="2">3.1.3.73</ecNumber>
    </recommendedName>
</protein>
<dbReference type="eggNOG" id="COG0406">
    <property type="taxonomic scope" value="Bacteria"/>
</dbReference>
<dbReference type="CDD" id="cd07067">
    <property type="entry name" value="HP_PGM_like"/>
    <property type="match status" value="1"/>
</dbReference>
<dbReference type="GO" id="GO:0004331">
    <property type="term" value="F:fructose-2,6-bisphosphate 2-phosphatase activity"/>
    <property type="evidence" value="ECO:0007669"/>
    <property type="project" value="TreeGrafter"/>
</dbReference>
<organism evidence="5 6">
    <name type="scientific">Clostridium sulfidigenes</name>
    <dbReference type="NCBI Taxonomy" id="318464"/>
    <lineage>
        <taxon>Bacteria</taxon>
        <taxon>Bacillati</taxon>
        <taxon>Bacillota</taxon>
        <taxon>Clostridia</taxon>
        <taxon>Eubacteriales</taxon>
        <taxon>Clostridiaceae</taxon>
        <taxon>Clostridium</taxon>
    </lineage>
</organism>
<dbReference type="RefSeq" id="WP_035130614.1">
    <property type="nucleotide sequence ID" value="NZ_JBQHQR010000009.1"/>
</dbReference>
<dbReference type="NCBIfam" id="TIGR03162">
    <property type="entry name" value="ribazole_cobC"/>
    <property type="match status" value="1"/>
</dbReference>
<reference evidence="5 6" key="1">
    <citation type="submission" date="2014-07" db="EMBL/GenBank/DDBJ databases">
        <title>Draft genome of Clostridium sulfidigenes 113A isolated from sediments associated with methane hydrate from Krishna Godavari basin.</title>
        <authorList>
            <person name="Honkalas V.S."/>
            <person name="Dabir A.P."/>
            <person name="Arora P."/>
            <person name="Dhakephalkar P.K."/>
        </authorList>
    </citation>
    <scope>NUCLEOTIDE SEQUENCE [LARGE SCALE GENOMIC DNA]</scope>
    <source>
        <strain evidence="5 6">113A</strain>
    </source>
</reference>
<dbReference type="PANTHER" id="PTHR46517:SF1">
    <property type="entry name" value="FRUCTOSE-2,6-BISPHOSPHATASE TIGAR"/>
    <property type="match status" value="1"/>
</dbReference>
<dbReference type="Proteomes" id="UP000028542">
    <property type="component" value="Unassembled WGS sequence"/>
</dbReference>